<gene>
    <name evidence="3" type="ORF">SAMN05216559_0730</name>
</gene>
<dbReference type="InterPro" id="IPR013783">
    <property type="entry name" value="Ig-like_fold"/>
</dbReference>
<feature type="compositionally biased region" description="Low complexity" evidence="1">
    <location>
        <begin position="331"/>
        <end position="367"/>
    </location>
</feature>
<feature type="region of interest" description="Disordered" evidence="1">
    <location>
        <begin position="316"/>
        <end position="367"/>
    </location>
</feature>
<dbReference type="Gene3D" id="2.60.40.10">
    <property type="entry name" value="Immunoglobulins"/>
    <property type="match status" value="1"/>
</dbReference>
<feature type="domain" description="PKD/Chitinase" evidence="2">
    <location>
        <begin position="31"/>
        <end position="120"/>
    </location>
</feature>
<reference evidence="3 4" key="1">
    <citation type="submission" date="2016-10" db="EMBL/GenBank/DDBJ databases">
        <authorList>
            <person name="de Groot N.N."/>
        </authorList>
    </citation>
    <scope>NUCLEOTIDE SEQUENCE [LARGE SCALE GENOMIC DNA]</scope>
    <source>
        <strain evidence="3 4">CGMCC 1.10457</strain>
    </source>
</reference>
<dbReference type="PROSITE" id="PS50194">
    <property type="entry name" value="FILAMIN_REPEAT"/>
    <property type="match status" value="1"/>
</dbReference>
<dbReference type="Proteomes" id="UP000199062">
    <property type="component" value="Unassembled WGS sequence"/>
</dbReference>
<keyword evidence="4" id="KW-1185">Reference proteome</keyword>
<dbReference type="STRING" id="767519.SAMN05216559_0730"/>
<dbReference type="RefSeq" id="WP_089813969.1">
    <property type="nucleotide sequence ID" value="NZ_FOZK01000001.1"/>
</dbReference>
<evidence type="ECO:0000313" key="3">
    <source>
        <dbReference type="EMBL" id="SFR90025.1"/>
    </source>
</evidence>
<dbReference type="OrthoDB" id="248699at2157"/>
<dbReference type="InterPro" id="IPR017868">
    <property type="entry name" value="Filamin/ABP280_repeat-like"/>
</dbReference>
<evidence type="ECO:0000256" key="1">
    <source>
        <dbReference type="SAM" id="MobiDB-lite"/>
    </source>
</evidence>
<accession>A0A1I6KFJ8</accession>
<dbReference type="SMART" id="SM00089">
    <property type="entry name" value="PKD"/>
    <property type="match status" value="1"/>
</dbReference>
<name>A0A1I6KFJ8_9EURY</name>
<dbReference type="CDD" id="cd00146">
    <property type="entry name" value="PKD"/>
    <property type="match status" value="1"/>
</dbReference>
<dbReference type="EMBL" id="FOZK01000001">
    <property type="protein sequence ID" value="SFR90025.1"/>
    <property type="molecule type" value="Genomic_DNA"/>
</dbReference>
<dbReference type="InterPro" id="IPR022409">
    <property type="entry name" value="PKD/Chitinase_dom"/>
</dbReference>
<proteinExistence type="predicted"/>
<dbReference type="InterPro" id="IPR035986">
    <property type="entry name" value="PKD_dom_sf"/>
</dbReference>
<evidence type="ECO:0000313" key="4">
    <source>
        <dbReference type="Proteomes" id="UP000199062"/>
    </source>
</evidence>
<organism evidence="3 4">
    <name type="scientific">Halomicrobium zhouii</name>
    <dbReference type="NCBI Taxonomy" id="767519"/>
    <lineage>
        <taxon>Archaea</taxon>
        <taxon>Methanobacteriati</taxon>
        <taxon>Methanobacteriota</taxon>
        <taxon>Stenosarchaea group</taxon>
        <taxon>Halobacteria</taxon>
        <taxon>Halobacteriales</taxon>
        <taxon>Haloarculaceae</taxon>
        <taxon>Halomicrobium</taxon>
    </lineage>
</organism>
<dbReference type="InterPro" id="IPR000601">
    <property type="entry name" value="PKD_dom"/>
</dbReference>
<dbReference type="SUPFAM" id="SSF49299">
    <property type="entry name" value="PKD domain"/>
    <property type="match status" value="1"/>
</dbReference>
<evidence type="ECO:0000259" key="2">
    <source>
        <dbReference type="SMART" id="SM00089"/>
    </source>
</evidence>
<dbReference type="AlphaFoldDB" id="A0A1I6KFJ8"/>
<protein>
    <recommendedName>
        <fullName evidence="2">PKD/Chitinase domain-containing protein</fullName>
    </recommendedName>
</protein>
<dbReference type="Pfam" id="PF18911">
    <property type="entry name" value="PKD_4"/>
    <property type="match status" value="1"/>
</dbReference>
<sequence>MARLGVTVLVVVAIAALFAGASAADGNEPPLAEAGLDQTVDNGTTVYLDAGGSVDPDGSLATVSWEITGPNGTPVDTADDASVRTQFTPSETGNYTANLTVTDDDGATRTDTLYVTVEEASGPSVGLLGPGETSPDSQTSFVVNASAGSANLSQLYWIENGSVERTVDLSGNNETVTVNRSFSETKPYRLNATVVDSRGYSQTTSLLLYVDSSTVLGGYSDHEHCPDGGSPYFGFDGEFIGCTPESGADMIYEDHVLEQNGQEGLDLYDNTAGRIVQMMTEGEVDELQKNSNGALTRDTVNQNFENTLVPTLGPVFDYQIENPGRSRSDNGDSSDTSSSESSADSDSTDSSLPPIESSIPPSTRRYM</sequence>